<evidence type="ECO:0000259" key="6">
    <source>
        <dbReference type="PROSITE" id="PS50893"/>
    </source>
</evidence>
<dbReference type="PROSITE" id="PS00211">
    <property type="entry name" value="ABC_TRANSPORTER_1"/>
    <property type="match status" value="1"/>
</dbReference>
<feature type="domain" description="ABC transporter" evidence="6">
    <location>
        <begin position="2"/>
        <end position="233"/>
    </location>
</feature>
<dbReference type="AlphaFoldDB" id="A0A9D6V9N9"/>
<dbReference type="SMART" id="SM00382">
    <property type="entry name" value="AAA"/>
    <property type="match status" value="1"/>
</dbReference>
<evidence type="ECO:0000256" key="1">
    <source>
        <dbReference type="ARBA" id="ARBA00005417"/>
    </source>
</evidence>
<protein>
    <submittedName>
        <fullName evidence="7">ABC transporter ATP-binding protein</fullName>
    </submittedName>
</protein>
<dbReference type="PANTHER" id="PTHR42711">
    <property type="entry name" value="ABC TRANSPORTER ATP-BINDING PROTEIN"/>
    <property type="match status" value="1"/>
</dbReference>
<dbReference type="GO" id="GO:0005524">
    <property type="term" value="F:ATP binding"/>
    <property type="evidence" value="ECO:0007669"/>
    <property type="project" value="UniProtKB-KW"/>
</dbReference>
<reference evidence="7" key="1">
    <citation type="submission" date="2020-07" db="EMBL/GenBank/DDBJ databases">
        <title>Huge and variable diversity of episymbiotic CPR bacteria and DPANN archaea in groundwater ecosystems.</title>
        <authorList>
            <person name="He C.Y."/>
            <person name="Keren R."/>
            <person name="Whittaker M."/>
            <person name="Farag I.F."/>
            <person name="Doudna J."/>
            <person name="Cate J.H.D."/>
            <person name="Banfield J.F."/>
        </authorList>
    </citation>
    <scope>NUCLEOTIDE SEQUENCE</scope>
    <source>
        <strain evidence="7">NC_groundwater_1664_Pr3_B-0.1um_52_9</strain>
    </source>
</reference>
<keyword evidence="2" id="KW-0813">Transport</keyword>
<evidence type="ECO:0000313" key="7">
    <source>
        <dbReference type="EMBL" id="MBI5251512.1"/>
    </source>
</evidence>
<keyword evidence="3" id="KW-0536">Nodulation</keyword>
<organism evidence="7 8">
    <name type="scientific">Desulfomonile tiedjei</name>
    <dbReference type="NCBI Taxonomy" id="2358"/>
    <lineage>
        <taxon>Bacteria</taxon>
        <taxon>Pseudomonadati</taxon>
        <taxon>Thermodesulfobacteriota</taxon>
        <taxon>Desulfomonilia</taxon>
        <taxon>Desulfomonilales</taxon>
        <taxon>Desulfomonilaceae</taxon>
        <taxon>Desulfomonile</taxon>
    </lineage>
</organism>
<dbReference type="Pfam" id="PF00005">
    <property type="entry name" value="ABC_tran"/>
    <property type="match status" value="1"/>
</dbReference>
<dbReference type="InterPro" id="IPR017871">
    <property type="entry name" value="ABC_transporter-like_CS"/>
</dbReference>
<evidence type="ECO:0000256" key="3">
    <source>
        <dbReference type="ARBA" id="ARBA00022458"/>
    </source>
</evidence>
<evidence type="ECO:0000256" key="2">
    <source>
        <dbReference type="ARBA" id="ARBA00022448"/>
    </source>
</evidence>
<gene>
    <name evidence="7" type="ORF">HY912_18640</name>
</gene>
<dbReference type="GO" id="GO:0016887">
    <property type="term" value="F:ATP hydrolysis activity"/>
    <property type="evidence" value="ECO:0007669"/>
    <property type="project" value="InterPro"/>
</dbReference>
<keyword evidence="5 7" id="KW-0067">ATP-binding</keyword>
<evidence type="ECO:0000256" key="4">
    <source>
        <dbReference type="ARBA" id="ARBA00022741"/>
    </source>
</evidence>
<dbReference type="Proteomes" id="UP000807825">
    <property type="component" value="Unassembled WGS sequence"/>
</dbReference>
<evidence type="ECO:0000256" key="5">
    <source>
        <dbReference type="ARBA" id="ARBA00022840"/>
    </source>
</evidence>
<dbReference type="InterPro" id="IPR003593">
    <property type="entry name" value="AAA+_ATPase"/>
</dbReference>
<dbReference type="InterPro" id="IPR027417">
    <property type="entry name" value="P-loop_NTPase"/>
</dbReference>
<accession>A0A9D6V9N9</accession>
<proteinExistence type="inferred from homology"/>
<comment type="similarity">
    <text evidence="1">Belongs to the ABC transporter superfamily.</text>
</comment>
<evidence type="ECO:0000313" key="8">
    <source>
        <dbReference type="Proteomes" id="UP000807825"/>
    </source>
</evidence>
<dbReference type="SUPFAM" id="SSF52540">
    <property type="entry name" value="P-loop containing nucleoside triphosphate hydrolases"/>
    <property type="match status" value="1"/>
</dbReference>
<name>A0A9D6V9N9_9BACT</name>
<keyword evidence="4" id="KW-0547">Nucleotide-binding</keyword>
<dbReference type="InterPro" id="IPR050763">
    <property type="entry name" value="ABC_transporter_ATP-binding"/>
</dbReference>
<dbReference type="PANTHER" id="PTHR42711:SF5">
    <property type="entry name" value="ABC TRANSPORTER ATP-BINDING PROTEIN NATA"/>
    <property type="match status" value="1"/>
</dbReference>
<sequence length="259" mass="28565">MIHIENLSKQFNKVLAVDHISLDVPPSEVMGFLGPNGAGKTTTIRMLAGLMKPDSGTIVLGGYDLASEPEKSKAIVGFVPDRPYLYEKLTGWEFLEFIAGLYGVERQELNKLGMYYLELFELLDWKDELIEGYSHGMKQRLIISAALLHKPKIFIIDEPMVGLDPRGVRLVKDLFTQMAKERGMAVFLSTHTLAVAEEICSLITIIHKGKIIASDTPANIKSTIARTGGNLEKAFLKLTGHEEIDNLKGSLGLVGLSPE</sequence>
<dbReference type="PROSITE" id="PS50893">
    <property type="entry name" value="ABC_TRANSPORTER_2"/>
    <property type="match status" value="1"/>
</dbReference>
<dbReference type="EMBL" id="JACRDE010000490">
    <property type="protein sequence ID" value="MBI5251512.1"/>
    <property type="molecule type" value="Genomic_DNA"/>
</dbReference>
<dbReference type="Gene3D" id="3.40.50.300">
    <property type="entry name" value="P-loop containing nucleotide triphosphate hydrolases"/>
    <property type="match status" value="1"/>
</dbReference>
<dbReference type="InterPro" id="IPR003439">
    <property type="entry name" value="ABC_transporter-like_ATP-bd"/>
</dbReference>
<comment type="caution">
    <text evidence="7">The sequence shown here is derived from an EMBL/GenBank/DDBJ whole genome shotgun (WGS) entry which is preliminary data.</text>
</comment>